<gene>
    <name evidence="6" type="ORF">LLUT_LOCUS15262</name>
</gene>
<comment type="subcellular location">
    <subcellularLocation>
        <location evidence="1">Nucleus</location>
    </subcellularLocation>
</comment>
<evidence type="ECO:0000256" key="4">
    <source>
        <dbReference type="SAM" id="MobiDB-lite"/>
    </source>
</evidence>
<dbReference type="Proteomes" id="UP001497480">
    <property type="component" value="Unassembled WGS sequence"/>
</dbReference>
<feature type="region of interest" description="Disordered" evidence="4">
    <location>
        <begin position="1"/>
        <end position="29"/>
    </location>
</feature>
<protein>
    <recommendedName>
        <fullName evidence="5">BRX domain-containing protein</fullName>
    </recommendedName>
</protein>
<evidence type="ECO:0000313" key="6">
    <source>
        <dbReference type="EMBL" id="CAL0314202.1"/>
    </source>
</evidence>
<comment type="similarity">
    <text evidence="2">Belongs to the BRX family.</text>
</comment>
<evidence type="ECO:0000256" key="2">
    <source>
        <dbReference type="ARBA" id="ARBA00009057"/>
    </source>
</evidence>
<evidence type="ECO:0000313" key="7">
    <source>
        <dbReference type="Proteomes" id="UP001497480"/>
    </source>
</evidence>
<organism evidence="6 7">
    <name type="scientific">Lupinus luteus</name>
    <name type="common">European yellow lupine</name>
    <dbReference type="NCBI Taxonomy" id="3873"/>
    <lineage>
        <taxon>Eukaryota</taxon>
        <taxon>Viridiplantae</taxon>
        <taxon>Streptophyta</taxon>
        <taxon>Embryophyta</taxon>
        <taxon>Tracheophyta</taxon>
        <taxon>Spermatophyta</taxon>
        <taxon>Magnoliopsida</taxon>
        <taxon>eudicotyledons</taxon>
        <taxon>Gunneridae</taxon>
        <taxon>Pentapetalae</taxon>
        <taxon>rosids</taxon>
        <taxon>fabids</taxon>
        <taxon>Fabales</taxon>
        <taxon>Fabaceae</taxon>
        <taxon>Papilionoideae</taxon>
        <taxon>50 kb inversion clade</taxon>
        <taxon>genistoids sensu lato</taxon>
        <taxon>core genistoids</taxon>
        <taxon>Genisteae</taxon>
        <taxon>Lupinus</taxon>
    </lineage>
</organism>
<dbReference type="Pfam" id="PF08381">
    <property type="entry name" value="BRX"/>
    <property type="match status" value="1"/>
</dbReference>
<comment type="caution">
    <text evidence="6">The sequence shown here is derived from an EMBL/GenBank/DDBJ whole genome shotgun (WGS) entry which is preliminary data.</text>
</comment>
<name>A0AAV1WZP2_LUPLU</name>
<evidence type="ECO:0000256" key="3">
    <source>
        <dbReference type="ARBA" id="ARBA00023242"/>
    </source>
</evidence>
<dbReference type="EMBL" id="CAXHTB010000010">
    <property type="protein sequence ID" value="CAL0314202.1"/>
    <property type="molecule type" value="Genomic_DNA"/>
</dbReference>
<keyword evidence="3" id="KW-0539">Nucleus</keyword>
<dbReference type="PANTHER" id="PTHR46058:SF2">
    <property type="entry name" value="PROTEIN BREVIS RADIX-LIKE 3"/>
    <property type="match status" value="1"/>
</dbReference>
<proteinExistence type="inferred from homology"/>
<evidence type="ECO:0000259" key="5">
    <source>
        <dbReference type="PROSITE" id="PS51514"/>
    </source>
</evidence>
<dbReference type="PANTHER" id="PTHR46058">
    <property type="entry name" value="PROTEIN BREVIS RADIX-LIKE 1"/>
    <property type="match status" value="1"/>
</dbReference>
<dbReference type="AlphaFoldDB" id="A0AAV1WZP2"/>
<reference evidence="6 7" key="1">
    <citation type="submission" date="2024-03" db="EMBL/GenBank/DDBJ databases">
        <authorList>
            <person name="Martinez-Hernandez J."/>
        </authorList>
    </citation>
    <scope>NUCLEOTIDE SEQUENCE [LARGE SCALE GENOMIC DNA]</scope>
</reference>
<keyword evidence="7" id="KW-1185">Reference proteome</keyword>
<sequence length="225" mass="25269">MFSCISSKKQFHEAEREGQDSDPSRASSPKSLIAQLKDIVLKISHSLHIKSSTHESSESVRGFSSFHTTLHGSTLASEIVEKEEKGFREWVAEVDAGVHMTFQSLPGGGNIIIEEKHSNEVAQVDYPAGPSNRSGGIEFHATSSSITQGTNTKVVAKHDYIAGVDNEVEDEIECADQAGVFITVRQLNDGRKELRRIRFSRKEFNDEDARIWWERNMQRVYAQYL</sequence>
<accession>A0AAV1WZP2</accession>
<dbReference type="GO" id="GO:0005634">
    <property type="term" value="C:nucleus"/>
    <property type="evidence" value="ECO:0007669"/>
    <property type="project" value="UniProtKB-SubCell"/>
</dbReference>
<evidence type="ECO:0000256" key="1">
    <source>
        <dbReference type="ARBA" id="ARBA00004123"/>
    </source>
</evidence>
<dbReference type="PROSITE" id="PS51514">
    <property type="entry name" value="BRX"/>
    <property type="match status" value="1"/>
</dbReference>
<feature type="compositionally biased region" description="Basic and acidic residues" evidence="4">
    <location>
        <begin position="10"/>
        <end position="23"/>
    </location>
</feature>
<feature type="domain" description="BRX" evidence="5">
    <location>
        <begin position="170"/>
        <end position="225"/>
    </location>
</feature>
<dbReference type="InterPro" id="IPR044532">
    <property type="entry name" value="BRX-like"/>
</dbReference>
<dbReference type="InterPro" id="IPR013591">
    <property type="entry name" value="Brevis_radix_dom"/>
</dbReference>